<proteinExistence type="inferred from homology"/>
<dbReference type="Gene3D" id="1.10.630.10">
    <property type="entry name" value="Cytochrome P450"/>
    <property type="match status" value="1"/>
</dbReference>
<dbReference type="InterPro" id="IPR017972">
    <property type="entry name" value="Cyt_P450_CS"/>
</dbReference>
<dbReference type="SUPFAM" id="SSF48264">
    <property type="entry name" value="Cytochrome P450"/>
    <property type="match status" value="1"/>
</dbReference>
<dbReference type="PRINTS" id="PR00359">
    <property type="entry name" value="BP450"/>
</dbReference>
<evidence type="ECO:0000313" key="3">
    <source>
        <dbReference type="EMBL" id="MDF3290132.1"/>
    </source>
</evidence>
<evidence type="ECO:0000256" key="2">
    <source>
        <dbReference type="RuleBase" id="RU000461"/>
    </source>
</evidence>
<evidence type="ECO:0000256" key="1">
    <source>
        <dbReference type="ARBA" id="ARBA00010617"/>
    </source>
</evidence>
<organism evidence="3 4">
    <name type="scientific">Streptomyces silvisoli</name>
    <dbReference type="NCBI Taxonomy" id="3034235"/>
    <lineage>
        <taxon>Bacteria</taxon>
        <taxon>Bacillati</taxon>
        <taxon>Actinomycetota</taxon>
        <taxon>Actinomycetes</taxon>
        <taxon>Kitasatosporales</taxon>
        <taxon>Streptomycetaceae</taxon>
        <taxon>Streptomyces</taxon>
    </lineage>
</organism>
<accession>A0ABT5ZJW9</accession>
<dbReference type="PROSITE" id="PS00086">
    <property type="entry name" value="CYTOCHROME_P450"/>
    <property type="match status" value="1"/>
</dbReference>
<keyword evidence="2" id="KW-0479">Metal-binding</keyword>
<dbReference type="PANTHER" id="PTHR46696:SF1">
    <property type="entry name" value="CYTOCHROME P450 YJIB-RELATED"/>
    <property type="match status" value="1"/>
</dbReference>
<keyword evidence="2" id="KW-0560">Oxidoreductase</keyword>
<sequence length="410" mass="44824">MEQQPVAIDPTGTDIHGEAARLRELGPAALVELPGGIPAWSVTSHGLLKRLLADPRVSKDPRQHWPVWQRGEITPTSWLHQWIGVTNMFTAYGSDHRRLRKLIAPAFTARRTEALAPRIEEITHQLLDAMSTTPKGYPVDLRAAFAHPLPMQVICELFGIPDALRADTARLVEAIVTAAATPDQAATTWHEIHELLADLIALKRANPDNDMTSVLVANRDEDGDTRLSDPELIDTLLLVIGAGHETTVNLIGNAVHALLTHPDQLHLLHKGTASWNDVIEETLRWAPSIASLPLRFAVEDIPIPGGTIIRKGDAILPNYAAAGRDPAHHDPDADQFDIARPHTDHLAFGHGVHHCLGAPLARLEARIALPALFDRFPGLQLAIEAERLRPVESFIAHGLSALPVHLIARS</sequence>
<dbReference type="PRINTS" id="PR00385">
    <property type="entry name" value="P450"/>
</dbReference>
<comment type="caution">
    <text evidence="3">The sequence shown here is derived from an EMBL/GenBank/DDBJ whole genome shotgun (WGS) entry which is preliminary data.</text>
</comment>
<dbReference type="Proteomes" id="UP001216579">
    <property type="component" value="Unassembled WGS sequence"/>
</dbReference>
<dbReference type="RefSeq" id="WP_276093579.1">
    <property type="nucleotide sequence ID" value="NZ_JARJBC010000006.1"/>
</dbReference>
<dbReference type="InterPro" id="IPR001128">
    <property type="entry name" value="Cyt_P450"/>
</dbReference>
<keyword evidence="2" id="KW-0503">Monooxygenase</keyword>
<dbReference type="Pfam" id="PF00067">
    <property type="entry name" value="p450"/>
    <property type="match status" value="2"/>
</dbReference>
<keyword evidence="4" id="KW-1185">Reference proteome</keyword>
<dbReference type="EMBL" id="JARJBC010000006">
    <property type="protein sequence ID" value="MDF3290132.1"/>
    <property type="molecule type" value="Genomic_DNA"/>
</dbReference>
<keyword evidence="2" id="KW-0349">Heme</keyword>
<dbReference type="InterPro" id="IPR002397">
    <property type="entry name" value="Cyt_P450_B"/>
</dbReference>
<protein>
    <submittedName>
        <fullName evidence="3">Cytochrome P450</fullName>
    </submittedName>
</protein>
<dbReference type="PANTHER" id="PTHR46696">
    <property type="entry name" value="P450, PUTATIVE (EUROFUNG)-RELATED"/>
    <property type="match status" value="1"/>
</dbReference>
<keyword evidence="2" id="KW-0408">Iron</keyword>
<comment type="similarity">
    <text evidence="1 2">Belongs to the cytochrome P450 family.</text>
</comment>
<gene>
    <name evidence="3" type="ORF">P3G67_12935</name>
</gene>
<dbReference type="CDD" id="cd11029">
    <property type="entry name" value="CYP107-like"/>
    <property type="match status" value="1"/>
</dbReference>
<reference evidence="3 4" key="1">
    <citation type="submission" date="2023-03" db="EMBL/GenBank/DDBJ databases">
        <title>Draft genome sequence of Streptomyces sp. RB6PN23 isolated from peat swamp forest in Thailand.</title>
        <authorList>
            <person name="Klaysubun C."/>
            <person name="Duangmal K."/>
        </authorList>
    </citation>
    <scope>NUCLEOTIDE SEQUENCE [LARGE SCALE GENOMIC DNA]</scope>
    <source>
        <strain evidence="3 4">RB6PN23</strain>
    </source>
</reference>
<evidence type="ECO:0000313" key="4">
    <source>
        <dbReference type="Proteomes" id="UP001216579"/>
    </source>
</evidence>
<dbReference type="InterPro" id="IPR036396">
    <property type="entry name" value="Cyt_P450_sf"/>
</dbReference>
<name>A0ABT5ZJW9_9ACTN</name>